<reference evidence="1 2" key="1">
    <citation type="submission" date="2018-05" db="EMBL/GenBank/DDBJ databases">
        <title>Paenibacillus flagellatus sp. nov., isolated from selenium mineral soil.</title>
        <authorList>
            <person name="Dai X."/>
        </authorList>
    </citation>
    <scope>NUCLEOTIDE SEQUENCE [LARGE SCALE GENOMIC DNA]</scope>
    <source>
        <strain evidence="1 2">DXL2</strain>
    </source>
</reference>
<dbReference type="OrthoDB" id="2185101at2"/>
<protein>
    <submittedName>
        <fullName evidence="1">Histidine phosphatase family protein</fullName>
    </submittedName>
</protein>
<proteinExistence type="predicted"/>
<dbReference type="Gene3D" id="3.40.50.1240">
    <property type="entry name" value="Phosphoglycerate mutase-like"/>
    <property type="match status" value="1"/>
</dbReference>
<comment type="caution">
    <text evidence="1">The sequence shown here is derived from an EMBL/GenBank/DDBJ whole genome shotgun (WGS) entry which is preliminary data.</text>
</comment>
<dbReference type="InterPro" id="IPR013078">
    <property type="entry name" value="His_Pase_superF_clade-1"/>
</dbReference>
<dbReference type="GO" id="GO:0005737">
    <property type="term" value="C:cytoplasm"/>
    <property type="evidence" value="ECO:0007669"/>
    <property type="project" value="TreeGrafter"/>
</dbReference>
<dbReference type="PANTHER" id="PTHR48100">
    <property type="entry name" value="BROAD-SPECIFICITY PHOSPHATASE YOR283W-RELATED"/>
    <property type="match status" value="1"/>
</dbReference>
<dbReference type="InterPro" id="IPR029033">
    <property type="entry name" value="His_PPase_superfam"/>
</dbReference>
<evidence type="ECO:0000313" key="2">
    <source>
        <dbReference type="Proteomes" id="UP000247476"/>
    </source>
</evidence>
<dbReference type="InterPro" id="IPR050275">
    <property type="entry name" value="PGM_Phosphatase"/>
</dbReference>
<dbReference type="Pfam" id="PF00300">
    <property type="entry name" value="His_Phos_1"/>
    <property type="match status" value="1"/>
</dbReference>
<dbReference type="EMBL" id="QJVJ01000007">
    <property type="protein sequence ID" value="PYI53432.1"/>
    <property type="molecule type" value="Genomic_DNA"/>
</dbReference>
<evidence type="ECO:0000313" key="1">
    <source>
        <dbReference type="EMBL" id="PYI53432.1"/>
    </source>
</evidence>
<dbReference type="SMART" id="SM00855">
    <property type="entry name" value="PGAM"/>
    <property type="match status" value="1"/>
</dbReference>
<keyword evidence="2" id="KW-1185">Reference proteome</keyword>
<dbReference type="GO" id="GO:0016791">
    <property type="term" value="F:phosphatase activity"/>
    <property type="evidence" value="ECO:0007669"/>
    <property type="project" value="TreeGrafter"/>
</dbReference>
<sequence>MKTTIYMVRHAEAPFVFGEERTRGLSAKGVEDAKRVASLLASVDVHEMVSSPYARAKMTIQYAAEQKNLDIVEYEELAERAILGLDREAPWDVLVEAIRRSFTDKEFALEGGESTRQAQRRTIPVIEKLLERHRGRTIVIGTHGNIMTIILNHYDERFGFDFWKSTSMPDIYKLTFDGSRLESVERRWS</sequence>
<dbReference type="CDD" id="cd07067">
    <property type="entry name" value="HP_PGM_like"/>
    <property type="match status" value="1"/>
</dbReference>
<dbReference type="AlphaFoldDB" id="A0A2V5K428"/>
<name>A0A2V5K428_9BACL</name>
<dbReference type="RefSeq" id="WP_110841204.1">
    <property type="nucleotide sequence ID" value="NZ_QJVJ01000007.1"/>
</dbReference>
<accession>A0A2V5K428</accession>
<organism evidence="1 2">
    <name type="scientific">Paenibacillus flagellatus</name>
    <dbReference type="NCBI Taxonomy" id="2211139"/>
    <lineage>
        <taxon>Bacteria</taxon>
        <taxon>Bacillati</taxon>
        <taxon>Bacillota</taxon>
        <taxon>Bacilli</taxon>
        <taxon>Bacillales</taxon>
        <taxon>Paenibacillaceae</taxon>
        <taxon>Paenibacillus</taxon>
    </lineage>
</organism>
<dbReference type="Proteomes" id="UP000247476">
    <property type="component" value="Unassembled WGS sequence"/>
</dbReference>
<dbReference type="PANTHER" id="PTHR48100:SF59">
    <property type="entry name" value="ADENOSYLCOBALAMIN_ALPHA-RIBAZOLE PHOSPHATASE"/>
    <property type="match status" value="1"/>
</dbReference>
<dbReference type="SUPFAM" id="SSF53254">
    <property type="entry name" value="Phosphoglycerate mutase-like"/>
    <property type="match status" value="1"/>
</dbReference>
<gene>
    <name evidence="1" type="ORF">DLM86_16790</name>
</gene>